<evidence type="ECO:0000313" key="2">
    <source>
        <dbReference type="EnsemblMetazoa" id="Aqu2.1.10486_001"/>
    </source>
</evidence>
<organism evidence="2">
    <name type="scientific">Amphimedon queenslandica</name>
    <name type="common">Sponge</name>
    <dbReference type="NCBI Taxonomy" id="400682"/>
    <lineage>
        <taxon>Eukaryota</taxon>
        <taxon>Metazoa</taxon>
        <taxon>Porifera</taxon>
        <taxon>Demospongiae</taxon>
        <taxon>Heteroscleromorpha</taxon>
        <taxon>Haplosclerida</taxon>
        <taxon>Niphatidae</taxon>
        <taxon>Amphimedon</taxon>
    </lineage>
</organism>
<dbReference type="AlphaFoldDB" id="A0A1X7T7G5"/>
<reference evidence="2" key="1">
    <citation type="submission" date="2017-05" db="UniProtKB">
        <authorList>
            <consortium name="EnsemblMetazoa"/>
        </authorList>
    </citation>
    <scope>IDENTIFICATION</scope>
</reference>
<feature type="compositionally biased region" description="Polar residues" evidence="1">
    <location>
        <begin position="11"/>
        <end position="26"/>
    </location>
</feature>
<name>A0A1X7T7G5_AMPQE</name>
<sequence>MASRPRALPQPFTSPTPATEPNQPLNDLNMVVGRPMGLGISSASLPVEPSMELEPLVSPSQNSPTPK</sequence>
<proteinExistence type="predicted"/>
<protein>
    <submittedName>
        <fullName evidence="2">Uncharacterized protein</fullName>
    </submittedName>
</protein>
<accession>A0A1X7T7G5</accession>
<dbReference type="EnsemblMetazoa" id="Aqu2.1.10486_001">
    <property type="protein sequence ID" value="Aqu2.1.10486_001"/>
    <property type="gene ID" value="Aqu2.1.10486"/>
</dbReference>
<dbReference type="InParanoid" id="A0A1X7T7G5"/>
<feature type="compositionally biased region" description="Polar residues" evidence="1">
    <location>
        <begin position="58"/>
        <end position="67"/>
    </location>
</feature>
<feature type="region of interest" description="Disordered" evidence="1">
    <location>
        <begin position="1"/>
        <end position="67"/>
    </location>
</feature>
<evidence type="ECO:0000256" key="1">
    <source>
        <dbReference type="SAM" id="MobiDB-lite"/>
    </source>
</evidence>